<evidence type="ECO:0000313" key="1">
    <source>
        <dbReference type="EMBL" id="PCE26990.1"/>
    </source>
</evidence>
<dbReference type="PANTHER" id="PTHR37841:SF1">
    <property type="entry name" value="DUF3298 DOMAIN-CONTAINING PROTEIN"/>
    <property type="match status" value="1"/>
</dbReference>
<protein>
    <recommendedName>
        <fullName evidence="3">WG repeat protein</fullName>
    </recommendedName>
</protein>
<dbReference type="Pfam" id="PF14903">
    <property type="entry name" value="WG_beta_rep"/>
    <property type="match status" value="2"/>
</dbReference>
<gene>
    <name evidence="1" type="ORF">BWP39_09380</name>
</gene>
<comment type="caution">
    <text evidence="1">The sequence shown here is derived from an EMBL/GenBank/DDBJ whole genome shotgun (WGS) entry which is preliminary data.</text>
</comment>
<dbReference type="RefSeq" id="WP_157915133.1">
    <property type="nucleotide sequence ID" value="NZ_MTZV01000003.1"/>
</dbReference>
<name>A0A2A4F2V1_9BURK</name>
<dbReference type="InterPro" id="IPR032774">
    <property type="entry name" value="WG_beta_rep"/>
</dbReference>
<reference evidence="1 2" key="1">
    <citation type="submission" date="2017-01" db="EMBL/GenBank/DDBJ databases">
        <title>Whole-Genome Shotgun Sequencing of Two beta-Proteobacterial Species in Search of the Bulgecin Biosynthetic Cluster.</title>
        <authorList>
            <person name="Horsman M.E."/>
            <person name="Marous D.R."/>
            <person name="Li R."/>
            <person name="Oliver R.A."/>
            <person name="Byun B."/>
            <person name="Emrich S.J."/>
            <person name="Boggess B."/>
            <person name="Townsend C.A."/>
            <person name="Mobashery S."/>
        </authorList>
    </citation>
    <scope>NUCLEOTIDE SEQUENCE [LARGE SCALE GENOMIC DNA]</scope>
    <source>
        <strain evidence="1 2">ATCC 31363</strain>
    </source>
</reference>
<evidence type="ECO:0000313" key="2">
    <source>
        <dbReference type="Proteomes" id="UP000218022"/>
    </source>
</evidence>
<dbReference type="Proteomes" id="UP000218022">
    <property type="component" value="Unassembled WGS sequence"/>
</dbReference>
<proteinExistence type="predicted"/>
<dbReference type="EMBL" id="MTZV01000003">
    <property type="protein sequence ID" value="PCE26990.1"/>
    <property type="molecule type" value="Genomic_DNA"/>
</dbReference>
<sequence>MGNRSWLYLQHNDLESESSGNVPNPIAEANNNFPTLWKILLAQGNAGDAIRAQRVFGDADTPNLTSNALQALERMHRLSACLTRHPLYRGLPELARQFDGLERYLTECIEKAAVTDPQRLCFSANLDELSWLGTEPPARFIERMGAECDACWRQVEAVLDTPADPALLAALEVTRFDDWMSWAWSFGFGGLSHAYFDWQDPPRSESFTEYLDTEALHLADDYWRVKAADGRWGVCIEEKAVRKVLVEPVWDDIRWDPCDPEDCLVWVGRDERIGLLKIDGEKIHVLLEPQLDTAHDFEWVRDASGEHRTRVVKVAIGERHGLLRDDGMWLLDARADSIGDFANGYAAVCIDGRCGFIDTSGHWVIEPQYEAAQAIASCGLAIVRRQGSWGAVTLAGAWVVEPAWDEIVWHEDTARFIVTRDARKGLLDQQGREIIEPVYPDLRAVQFAEAGPRGKGVMMVNGSHRFVAQRDDKSIGLFDSDARLLMPFDYQRVDSIYPAYDLPDREPTSVMGAVKVGRKQGRRWLYGVYDTVRGRQLLPCRYRLLHLMAWHGRRYWLLVEPQASSGRELVGVAHEDGAWLHAPRYEWIGMQVSNESGAMEFLAHEMSRIWSENDAIEAVRDTGEEARLFGDGRAESAG</sequence>
<organism evidence="1 2">
    <name type="scientific">Paraburkholderia acidicola</name>
    <dbReference type="NCBI Taxonomy" id="1912599"/>
    <lineage>
        <taxon>Bacteria</taxon>
        <taxon>Pseudomonadati</taxon>
        <taxon>Pseudomonadota</taxon>
        <taxon>Betaproteobacteria</taxon>
        <taxon>Burkholderiales</taxon>
        <taxon>Burkholderiaceae</taxon>
        <taxon>Paraburkholderia</taxon>
    </lineage>
</organism>
<evidence type="ECO:0008006" key="3">
    <source>
        <dbReference type="Google" id="ProtNLM"/>
    </source>
</evidence>
<accession>A0A2A4F2V1</accession>
<dbReference type="PANTHER" id="PTHR37841">
    <property type="entry name" value="GLR2918 PROTEIN"/>
    <property type="match status" value="1"/>
</dbReference>
<dbReference type="AlphaFoldDB" id="A0A2A4F2V1"/>
<dbReference type="OrthoDB" id="5380961at2"/>